<gene>
    <name evidence="2" type="ORF">FC694_30380</name>
    <name evidence="3" type="ORF">FC699_15620</name>
</gene>
<dbReference type="EMBL" id="SZOM01000558">
    <property type="protein sequence ID" value="TKH07757.1"/>
    <property type="molecule type" value="Genomic_DNA"/>
</dbReference>
<dbReference type="AlphaFoldDB" id="A0A4U3AYP5"/>
<evidence type="ECO:0000313" key="4">
    <source>
        <dbReference type="Proteomes" id="UP000305222"/>
    </source>
</evidence>
<organism evidence="3 4">
    <name type="scientific">Bacillus wiedmannii</name>
    <dbReference type="NCBI Taxonomy" id="1890302"/>
    <lineage>
        <taxon>Bacteria</taxon>
        <taxon>Bacillati</taxon>
        <taxon>Bacillota</taxon>
        <taxon>Bacilli</taxon>
        <taxon>Bacillales</taxon>
        <taxon>Bacillaceae</taxon>
        <taxon>Bacillus</taxon>
        <taxon>Bacillus cereus group</taxon>
    </lineage>
</organism>
<dbReference type="Proteomes" id="UP000305222">
    <property type="component" value="Unassembled WGS sequence"/>
</dbReference>
<protein>
    <submittedName>
        <fullName evidence="3">Uncharacterized protein</fullName>
    </submittedName>
</protein>
<dbReference type="Proteomes" id="UP000306037">
    <property type="component" value="Unassembled WGS sequence"/>
</dbReference>
<evidence type="ECO:0000313" key="3">
    <source>
        <dbReference type="EMBL" id="TKI94416.1"/>
    </source>
</evidence>
<keyword evidence="1" id="KW-0812">Transmembrane</keyword>
<keyword evidence="1" id="KW-1133">Transmembrane helix</keyword>
<proteinExistence type="predicted"/>
<keyword evidence="1" id="KW-0472">Membrane</keyword>
<feature type="transmembrane region" description="Helical" evidence="1">
    <location>
        <begin position="6"/>
        <end position="26"/>
    </location>
</feature>
<accession>A0A4U3AYP5</accession>
<evidence type="ECO:0000256" key="1">
    <source>
        <dbReference type="SAM" id="Phobius"/>
    </source>
</evidence>
<evidence type="ECO:0000313" key="2">
    <source>
        <dbReference type="EMBL" id="TKH07757.1"/>
    </source>
</evidence>
<reference evidence="4 5" key="1">
    <citation type="journal article" date="2019" name="Environ. Microbiol.">
        <title>An active ?-lactamase is a part of an orchestrated cell wall stress resistance network of Bacillus subtilis and related rhizosphere species.</title>
        <authorList>
            <person name="Bucher T."/>
            <person name="Keren-Paz A."/>
            <person name="Hausser J."/>
            <person name="Olender T."/>
            <person name="Cytryn E."/>
            <person name="Kolodkin-Gal I."/>
        </authorList>
    </citation>
    <scope>NUCLEOTIDE SEQUENCE [LARGE SCALE GENOMIC DNA]</scope>
    <source>
        <strain evidence="3 4">I5</strain>
        <strain evidence="2 5">I71</strain>
    </source>
</reference>
<dbReference type="EMBL" id="SZON01000706">
    <property type="protein sequence ID" value="TKI94416.1"/>
    <property type="molecule type" value="Genomic_DNA"/>
</dbReference>
<evidence type="ECO:0000313" key="5">
    <source>
        <dbReference type="Proteomes" id="UP000306037"/>
    </source>
</evidence>
<sequence>MVLGHLLFVLMRFNLLLFVFFHVLLFEYTSFQAVFFYPALTGSKIPTSKFSESKEIRWGSGCP</sequence>
<comment type="caution">
    <text evidence="3">The sequence shown here is derived from an EMBL/GenBank/DDBJ whole genome shotgun (WGS) entry which is preliminary data.</text>
</comment>
<name>A0A4U3AYP5_9BACI</name>